<dbReference type="InterPro" id="IPR013078">
    <property type="entry name" value="His_Pase_superF_clade-1"/>
</dbReference>
<proteinExistence type="predicted"/>
<gene>
    <name evidence="1" type="ORF">DKT77_14045</name>
</gene>
<sequence length="168" mass="18405">MSRRLILMRHAKSDWSDSDASDHARLLNRRGQDACVVIGSWLAARGYEPQQVLVSDAARTRETWARLAPELHNPVDPEPDHALYLALPGTMLGALQKATAPVVAMIGHNPGIGTLAAGLVTHRPEHPRFGAYPTLATMVADFPIDDWSELQPRSGTVVDFIVPRDLTD</sequence>
<accession>A0A2V2L9W8</accession>
<evidence type="ECO:0000313" key="1">
    <source>
        <dbReference type="EMBL" id="PWR02012.1"/>
    </source>
</evidence>
<dbReference type="PANTHER" id="PTHR47623:SF1">
    <property type="entry name" value="OS09G0287300 PROTEIN"/>
    <property type="match status" value="1"/>
</dbReference>
<organism evidence="1 2">
    <name type="scientific">Meridianimarinicoccus roseus</name>
    <dbReference type="NCBI Taxonomy" id="2072018"/>
    <lineage>
        <taxon>Bacteria</taxon>
        <taxon>Pseudomonadati</taxon>
        <taxon>Pseudomonadota</taxon>
        <taxon>Alphaproteobacteria</taxon>
        <taxon>Rhodobacterales</taxon>
        <taxon>Paracoccaceae</taxon>
        <taxon>Meridianimarinicoccus</taxon>
    </lineage>
</organism>
<dbReference type="Gene3D" id="3.40.50.1240">
    <property type="entry name" value="Phosphoglycerate mutase-like"/>
    <property type="match status" value="1"/>
</dbReference>
<reference evidence="1 2" key="1">
    <citation type="submission" date="2018-05" db="EMBL/GenBank/DDBJ databases">
        <title>Rhodobacteraceae gen. nov., sp. nov. isolated from sea water.</title>
        <authorList>
            <person name="Ren Y."/>
        </authorList>
    </citation>
    <scope>NUCLEOTIDE SEQUENCE [LARGE SCALE GENOMIC DNA]</scope>
    <source>
        <strain evidence="1 2">TG-679</strain>
    </source>
</reference>
<dbReference type="RefSeq" id="WP_109812320.1">
    <property type="nucleotide sequence ID" value="NZ_QGKU01000044.1"/>
</dbReference>
<dbReference type="Proteomes" id="UP000245680">
    <property type="component" value="Unassembled WGS sequence"/>
</dbReference>
<dbReference type="AlphaFoldDB" id="A0A2V2L9W8"/>
<dbReference type="OrthoDB" id="9810154at2"/>
<evidence type="ECO:0000313" key="2">
    <source>
        <dbReference type="Proteomes" id="UP000245680"/>
    </source>
</evidence>
<dbReference type="InterPro" id="IPR029033">
    <property type="entry name" value="His_PPase_superfam"/>
</dbReference>
<dbReference type="SUPFAM" id="SSF53254">
    <property type="entry name" value="Phosphoglycerate mutase-like"/>
    <property type="match status" value="1"/>
</dbReference>
<dbReference type="CDD" id="cd07067">
    <property type="entry name" value="HP_PGM_like"/>
    <property type="match status" value="1"/>
</dbReference>
<protein>
    <submittedName>
        <fullName evidence="1">Phosphoglycerate mutase</fullName>
    </submittedName>
</protein>
<dbReference type="EMBL" id="QGKU01000044">
    <property type="protein sequence ID" value="PWR02012.1"/>
    <property type="molecule type" value="Genomic_DNA"/>
</dbReference>
<keyword evidence="2" id="KW-1185">Reference proteome</keyword>
<comment type="caution">
    <text evidence="1">The sequence shown here is derived from an EMBL/GenBank/DDBJ whole genome shotgun (WGS) entry which is preliminary data.</text>
</comment>
<dbReference type="PANTHER" id="PTHR47623">
    <property type="entry name" value="OS09G0287300 PROTEIN"/>
    <property type="match status" value="1"/>
</dbReference>
<name>A0A2V2L9W8_9RHOB</name>
<dbReference type="Pfam" id="PF00300">
    <property type="entry name" value="His_Phos_1"/>
    <property type="match status" value="1"/>
</dbReference>